<feature type="region of interest" description="Disordered" evidence="1">
    <location>
        <begin position="497"/>
        <end position="518"/>
    </location>
</feature>
<gene>
    <name evidence="2" type="ORF">GGI25_003224</name>
</gene>
<dbReference type="OrthoDB" id="5556225at2759"/>
<evidence type="ECO:0000313" key="3">
    <source>
        <dbReference type="Proteomes" id="UP001151518"/>
    </source>
</evidence>
<dbReference type="AlphaFoldDB" id="A0A9W8KWS8"/>
<feature type="compositionally biased region" description="Low complexity" evidence="1">
    <location>
        <begin position="682"/>
        <end position="695"/>
    </location>
</feature>
<feature type="compositionally biased region" description="Basic and acidic residues" evidence="1">
    <location>
        <begin position="497"/>
        <end position="508"/>
    </location>
</feature>
<feature type="region of interest" description="Disordered" evidence="1">
    <location>
        <begin position="682"/>
        <end position="709"/>
    </location>
</feature>
<dbReference type="Proteomes" id="UP001151518">
    <property type="component" value="Unassembled WGS sequence"/>
</dbReference>
<name>A0A9W8KWS8_9FUNG</name>
<reference evidence="2" key="1">
    <citation type="submission" date="2022-07" db="EMBL/GenBank/DDBJ databases">
        <title>Phylogenomic reconstructions and comparative analyses of Kickxellomycotina fungi.</title>
        <authorList>
            <person name="Reynolds N.K."/>
            <person name="Stajich J.E."/>
            <person name="Barry K."/>
            <person name="Grigoriev I.V."/>
            <person name="Crous P."/>
            <person name="Smith M.E."/>
        </authorList>
    </citation>
    <scope>NUCLEOTIDE SEQUENCE</scope>
    <source>
        <strain evidence="2">NRRL 3115</strain>
    </source>
</reference>
<dbReference type="EMBL" id="JANBTW010000033">
    <property type="protein sequence ID" value="KAJ2677469.1"/>
    <property type="molecule type" value="Genomic_DNA"/>
</dbReference>
<accession>A0A9W8KWS8</accession>
<feature type="compositionally biased region" description="Polar residues" evidence="1">
    <location>
        <begin position="698"/>
        <end position="709"/>
    </location>
</feature>
<comment type="caution">
    <text evidence="2">The sequence shown here is derived from an EMBL/GenBank/DDBJ whole genome shotgun (WGS) entry which is preliminary data.</text>
</comment>
<feature type="region of interest" description="Disordered" evidence="1">
    <location>
        <begin position="322"/>
        <end position="375"/>
    </location>
</feature>
<evidence type="ECO:0000313" key="2">
    <source>
        <dbReference type="EMBL" id="KAJ2677469.1"/>
    </source>
</evidence>
<feature type="region of interest" description="Disordered" evidence="1">
    <location>
        <begin position="1"/>
        <end position="20"/>
    </location>
</feature>
<proteinExistence type="predicted"/>
<sequence>MGKGVRQKTPGPRPHNAQADNGTFQLARWTFVHELEEDSSFDPGDFLGQNFFSKVFQYLTSRKERPNVAQKAKRWRSLLKKHLPDYMAVTGIGPITLRALGRVAGYEATKTKTAYINNVKMGLGQHFRRAVNMLLNTHEEKKALCDEMAGRLENEFRRECEARIWLLARQFKEAICHHHPDLSNLGPKARSTVEELQLILSAYPDAYEFAEDSIYYDAKSSPQWHLKAFFELIKFFERRAMKSFQCFPLRTSWVPAHMQIDTRILRRHILRSEHKPKDSDKTSWSKVLDLGCKAVRPQKSKRFWGAIQTDVVSVSIIRLTEDAKKRRRRRRQKANGEDAPVVDGCAEGSPEQSKAGAAGSKSGQRRRRKTGSSHDCRYIHQVPKIDLAATSGKCVLIDPGRRDLLFRMHESNTPENPQTYRYIRNQKAKESRSTRFRRIRKKAKHRCARDDIRAAENKLAQVANRTVDSAKYQCYVETWAMARPCLSEFYGGGADDGPHVVEASDPRKASGSQRGAQPSSTLATSAFCIHKPAAGRCTKFGQDTVLVMGNRSAPMSQYHEPIRNKGMRAMLRKHGFQMYLLDENRTPKTCPVCCDGELYVQKVQNPRPFRRATDATDFCHGLLRCSNKKCLESVASDSSASAPRPHYWNRDLAAVLNFRHILTNLRENSEIPERFRRARIAAQAPTSSSQPSVVAKSASRNTTQTSESVTADFQPYSQLHFKFSDATEYAK</sequence>
<organism evidence="2 3">
    <name type="scientific">Coemansia spiralis</name>
    <dbReference type="NCBI Taxonomy" id="417178"/>
    <lineage>
        <taxon>Eukaryota</taxon>
        <taxon>Fungi</taxon>
        <taxon>Fungi incertae sedis</taxon>
        <taxon>Zoopagomycota</taxon>
        <taxon>Kickxellomycotina</taxon>
        <taxon>Kickxellomycetes</taxon>
        <taxon>Kickxellales</taxon>
        <taxon>Kickxellaceae</taxon>
        <taxon>Coemansia</taxon>
    </lineage>
</organism>
<protein>
    <submittedName>
        <fullName evidence="2">Uncharacterized protein</fullName>
    </submittedName>
</protein>
<evidence type="ECO:0000256" key="1">
    <source>
        <dbReference type="SAM" id="MobiDB-lite"/>
    </source>
</evidence>